<evidence type="ECO:0000256" key="1">
    <source>
        <dbReference type="SAM" id="MobiDB-lite"/>
    </source>
</evidence>
<accession>A0A4P7KU61</accession>
<reference evidence="2 3" key="1">
    <citation type="submission" date="2019-03" db="EMBL/GenBank/DDBJ databases">
        <title>Long-read sequencing reveals hyperdense prophage content in a complex bacterial symbiont genome.</title>
        <authorList>
            <person name="Frost C.L."/>
            <person name="Siozios S."/>
            <person name="Nadal-Jimenez P."/>
            <person name="Brockhurst M.A."/>
            <person name="King K.C."/>
            <person name="Darby A.C."/>
            <person name="Hurst G.D.D."/>
        </authorList>
    </citation>
    <scope>NUCLEOTIDE SEQUENCE [LARGE SCALE GENOMIC DNA]</scope>
    <source>
        <strain evidence="2 3">FIN</strain>
    </source>
</reference>
<proteinExistence type="predicted"/>
<gene>
    <name evidence="2" type="ORF">ArsFIN_23050</name>
</gene>
<feature type="region of interest" description="Disordered" evidence="1">
    <location>
        <begin position="41"/>
        <end position="69"/>
    </location>
</feature>
<dbReference type="RefSeq" id="WP_135677714.1">
    <property type="nucleotide sequence ID" value="NZ_CP038613.1"/>
</dbReference>
<protein>
    <submittedName>
        <fullName evidence="2">Uncharacterized protein</fullName>
    </submittedName>
</protein>
<evidence type="ECO:0000313" key="3">
    <source>
        <dbReference type="Proteomes" id="UP000295134"/>
    </source>
</evidence>
<name>A0A4P7KU61_9GAMM</name>
<dbReference type="Proteomes" id="UP000295134">
    <property type="component" value="Chromosome"/>
</dbReference>
<dbReference type="AlphaFoldDB" id="A0A4P7KU61"/>
<dbReference type="KEGG" id="ans:ArsFIN_23050"/>
<evidence type="ECO:0000313" key="2">
    <source>
        <dbReference type="EMBL" id="QBY43737.1"/>
    </source>
</evidence>
<sequence>MLTTNTPLLARLAENHTQMIMAHNQLAEAHKMLISQLVAHTENDPSDPNEPTGANKPKPFTPDVKPQPVVPSAMVEPQEVIEPKITIEVPASAEDKPTPVVAEKKVKTLRAETKPAKAVKPIVETPKVAPKEEPKVELKPEPVDIESLDLRHVVALSVLFGDKALKPDSTQVAKATATLASEKANSVTGQIDALYCALNGLPKVTFLPKVKIFTICLKTLANWDNLFGITDRREFALSLVRELPTPAEVKLVEAEDPRTKSSKLITELAKKGYRNEVVKILDEFNAKRLGDIPDDNLVQFIEKAQRVLANDNAEGSDG</sequence>
<dbReference type="EMBL" id="CP038613">
    <property type="protein sequence ID" value="QBY43737.1"/>
    <property type="molecule type" value="Genomic_DNA"/>
</dbReference>
<dbReference type="GeneID" id="96877370"/>
<organism evidence="2 3">
    <name type="scientific">Arsenophonus nasoniae</name>
    <name type="common">son-killer infecting Nasonia vitripennis</name>
    <dbReference type="NCBI Taxonomy" id="638"/>
    <lineage>
        <taxon>Bacteria</taxon>
        <taxon>Pseudomonadati</taxon>
        <taxon>Pseudomonadota</taxon>
        <taxon>Gammaproteobacteria</taxon>
        <taxon>Enterobacterales</taxon>
        <taxon>Morganellaceae</taxon>
        <taxon>Arsenophonus</taxon>
    </lineage>
</organism>